<feature type="region of interest" description="Disordered" evidence="1">
    <location>
        <begin position="201"/>
        <end position="253"/>
    </location>
</feature>
<keyword evidence="3" id="KW-1185">Reference proteome</keyword>
<sequence>MSIIDSIKKWFQKRTGDKKPSLKHSKSMPFRRSQASMLEPCADPFKAIYHGKTPSKPSNIVPIEQAPRTPHIRREQWYPDVHEHLPSRTRTHTHANLLHSFPNPSPPPPRHTRSVLRSTSLNALAGSSIRPRLPPQKCITNDQHVAGRQRIVQQHSLATRSSQPTLTASPSAARKRRREATADQAVADLLKTLDGRAPVFGSSRQAERVRAQSNAGHAYTHVPPVTPDRSPRPLISHSACNSRTNLNRSRDWR</sequence>
<evidence type="ECO:0000256" key="1">
    <source>
        <dbReference type="SAM" id="MobiDB-lite"/>
    </source>
</evidence>
<protein>
    <submittedName>
        <fullName evidence="2">Uncharacterized protein</fullName>
    </submittedName>
</protein>
<name>A0A0D0BXR5_9AGAM</name>
<reference evidence="3" key="2">
    <citation type="submission" date="2015-01" db="EMBL/GenBank/DDBJ databases">
        <title>Evolutionary Origins and Diversification of the Mycorrhizal Mutualists.</title>
        <authorList>
            <consortium name="DOE Joint Genome Institute"/>
            <consortium name="Mycorrhizal Genomics Consortium"/>
            <person name="Kohler A."/>
            <person name="Kuo A."/>
            <person name="Nagy L.G."/>
            <person name="Floudas D."/>
            <person name="Copeland A."/>
            <person name="Barry K.W."/>
            <person name="Cichocki N."/>
            <person name="Veneault-Fourrey C."/>
            <person name="LaButti K."/>
            <person name="Lindquist E.A."/>
            <person name="Lipzen A."/>
            <person name="Lundell T."/>
            <person name="Morin E."/>
            <person name="Murat C."/>
            <person name="Riley R."/>
            <person name="Ohm R."/>
            <person name="Sun H."/>
            <person name="Tunlid A."/>
            <person name="Henrissat B."/>
            <person name="Grigoriev I.V."/>
            <person name="Hibbett D.S."/>
            <person name="Martin F."/>
        </authorList>
    </citation>
    <scope>NUCLEOTIDE SEQUENCE [LARGE SCALE GENOMIC DNA]</scope>
    <source>
        <strain evidence="3">UH-Slu-Lm8-n1</strain>
    </source>
</reference>
<dbReference type="AlphaFoldDB" id="A0A0D0BXR5"/>
<dbReference type="OrthoDB" id="2643199at2759"/>
<reference evidence="2 3" key="1">
    <citation type="submission" date="2014-04" db="EMBL/GenBank/DDBJ databases">
        <authorList>
            <consortium name="DOE Joint Genome Institute"/>
            <person name="Kuo A."/>
            <person name="Ruytinx J."/>
            <person name="Rineau F."/>
            <person name="Colpaert J."/>
            <person name="Kohler A."/>
            <person name="Nagy L.G."/>
            <person name="Floudas D."/>
            <person name="Copeland A."/>
            <person name="Barry K.W."/>
            <person name="Cichocki N."/>
            <person name="Veneault-Fourrey C."/>
            <person name="LaButti K."/>
            <person name="Lindquist E.A."/>
            <person name="Lipzen A."/>
            <person name="Lundell T."/>
            <person name="Morin E."/>
            <person name="Murat C."/>
            <person name="Sun H."/>
            <person name="Tunlid A."/>
            <person name="Henrissat B."/>
            <person name="Grigoriev I.V."/>
            <person name="Hibbett D.S."/>
            <person name="Martin F."/>
            <person name="Nordberg H.P."/>
            <person name="Cantor M.N."/>
            <person name="Hua S.X."/>
        </authorList>
    </citation>
    <scope>NUCLEOTIDE SEQUENCE [LARGE SCALE GENOMIC DNA]</scope>
    <source>
        <strain evidence="2 3">UH-Slu-Lm8-n1</strain>
    </source>
</reference>
<dbReference type="InParanoid" id="A0A0D0BXR5"/>
<feature type="region of interest" description="Disordered" evidence="1">
    <location>
        <begin position="154"/>
        <end position="182"/>
    </location>
</feature>
<dbReference type="Proteomes" id="UP000054485">
    <property type="component" value="Unassembled WGS sequence"/>
</dbReference>
<organism evidence="2 3">
    <name type="scientific">Suillus luteus UH-Slu-Lm8-n1</name>
    <dbReference type="NCBI Taxonomy" id="930992"/>
    <lineage>
        <taxon>Eukaryota</taxon>
        <taxon>Fungi</taxon>
        <taxon>Dikarya</taxon>
        <taxon>Basidiomycota</taxon>
        <taxon>Agaricomycotina</taxon>
        <taxon>Agaricomycetes</taxon>
        <taxon>Agaricomycetidae</taxon>
        <taxon>Boletales</taxon>
        <taxon>Suillineae</taxon>
        <taxon>Suillaceae</taxon>
        <taxon>Suillus</taxon>
    </lineage>
</organism>
<feature type="compositionally biased region" description="Polar residues" evidence="1">
    <location>
        <begin position="154"/>
        <end position="170"/>
    </location>
</feature>
<dbReference type="HOGENOM" id="CLU_1099112_0_0_1"/>
<accession>A0A0D0BXR5</accession>
<gene>
    <name evidence="2" type="ORF">CY34DRAFT_191380</name>
</gene>
<proteinExistence type="predicted"/>
<feature type="compositionally biased region" description="Polar residues" evidence="1">
    <location>
        <begin position="238"/>
        <end position="247"/>
    </location>
</feature>
<feature type="region of interest" description="Disordered" evidence="1">
    <location>
        <begin position="10"/>
        <end position="36"/>
    </location>
</feature>
<evidence type="ECO:0000313" key="3">
    <source>
        <dbReference type="Proteomes" id="UP000054485"/>
    </source>
</evidence>
<evidence type="ECO:0000313" key="2">
    <source>
        <dbReference type="EMBL" id="KIK47708.1"/>
    </source>
</evidence>
<dbReference type="EMBL" id="KN835144">
    <property type="protein sequence ID" value="KIK47708.1"/>
    <property type="molecule type" value="Genomic_DNA"/>
</dbReference>